<reference evidence="3" key="1">
    <citation type="journal article" date="2019" name="Int. J. Syst. Evol. Microbiol.">
        <title>The Global Catalogue of Microorganisms (GCM) 10K type strain sequencing project: providing services to taxonomists for standard genome sequencing and annotation.</title>
        <authorList>
            <consortium name="The Broad Institute Genomics Platform"/>
            <consortium name="The Broad Institute Genome Sequencing Center for Infectious Disease"/>
            <person name="Wu L."/>
            <person name="Ma J."/>
        </authorList>
    </citation>
    <scope>NUCLEOTIDE SEQUENCE [LARGE SCALE GENOMIC DNA]</scope>
    <source>
        <strain evidence="3">CGMCC 4.7317</strain>
    </source>
</reference>
<evidence type="ECO:0000259" key="1">
    <source>
        <dbReference type="Pfam" id="PF08242"/>
    </source>
</evidence>
<dbReference type="CDD" id="cd02440">
    <property type="entry name" value="AdoMet_MTases"/>
    <property type="match status" value="1"/>
</dbReference>
<feature type="domain" description="Methyltransferase type 12" evidence="1">
    <location>
        <begin position="46"/>
        <end position="145"/>
    </location>
</feature>
<keyword evidence="2" id="KW-0489">Methyltransferase</keyword>
<dbReference type="GO" id="GO:0008168">
    <property type="term" value="F:methyltransferase activity"/>
    <property type="evidence" value="ECO:0007669"/>
    <property type="project" value="UniProtKB-KW"/>
</dbReference>
<comment type="caution">
    <text evidence="2">The sequence shown here is derived from an EMBL/GenBank/DDBJ whole genome shotgun (WGS) entry which is preliminary data.</text>
</comment>
<keyword evidence="2" id="KW-0808">Transferase</keyword>
<dbReference type="Proteomes" id="UP001596138">
    <property type="component" value="Unassembled WGS sequence"/>
</dbReference>
<organism evidence="2 3">
    <name type="scientific">Longivirga aurantiaca</name>
    <dbReference type="NCBI Taxonomy" id="1837743"/>
    <lineage>
        <taxon>Bacteria</taxon>
        <taxon>Bacillati</taxon>
        <taxon>Actinomycetota</taxon>
        <taxon>Actinomycetes</taxon>
        <taxon>Sporichthyales</taxon>
        <taxon>Sporichthyaceae</taxon>
        <taxon>Longivirga</taxon>
    </lineage>
</organism>
<dbReference type="Gene3D" id="3.40.50.150">
    <property type="entry name" value="Vaccinia Virus protein VP39"/>
    <property type="match status" value="1"/>
</dbReference>
<evidence type="ECO:0000313" key="2">
    <source>
        <dbReference type="EMBL" id="MFC6238106.1"/>
    </source>
</evidence>
<evidence type="ECO:0000313" key="3">
    <source>
        <dbReference type="Proteomes" id="UP001596138"/>
    </source>
</evidence>
<gene>
    <name evidence="2" type="ORF">ACFQGU_09460</name>
</gene>
<name>A0ABW1T078_9ACTN</name>
<sequence length="211" mass="23105">MSDHGSYWEDVHAGKDPGGVSWWQDEDSVWVDLVERTGVDRHAHVVDVGSGSSTLPDALVARGFTDLTLVDLSPTALARTRERLRAHVPDLDSRLRTVVADVLELELRHPAAVWFDRAVLHFLTEPDDVAVYAATLRASLAPGGCAVIATFAPDGPEQCSGLPVRRYDAEGLVAALEATDWERVLVERRVHRTPWGSEQPFTVVILRSPAG</sequence>
<proteinExistence type="predicted"/>
<dbReference type="EMBL" id="JBHSTI010000008">
    <property type="protein sequence ID" value="MFC6238106.1"/>
    <property type="molecule type" value="Genomic_DNA"/>
</dbReference>
<dbReference type="GO" id="GO:0032259">
    <property type="term" value="P:methylation"/>
    <property type="evidence" value="ECO:0007669"/>
    <property type="project" value="UniProtKB-KW"/>
</dbReference>
<dbReference type="SUPFAM" id="SSF53335">
    <property type="entry name" value="S-adenosyl-L-methionine-dependent methyltransferases"/>
    <property type="match status" value="1"/>
</dbReference>
<dbReference type="RefSeq" id="WP_386766020.1">
    <property type="nucleotide sequence ID" value="NZ_JBHSTI010000008.1"/>
</dbReference>
<dbReference type="InterPro" id="IPR013217">
    <property type="entry name" value="Methyltransf_12"/>
</dbReference>
<accession>A0ABW1T078</accession>
<keyword evidence="3" id="KW-1185">Reference proteome</keyword>
<protein>
    <submittedName>
        <fullName evidence="2">Class I SAM-dependent methyltransferase</fullName>
    </submittedName>
</protein>
<dbReference type="Pfam" id="PF08242">
    <property type="entry name" value="Methyltransf_12"/>
    <property type="match status" value="1"/>
</dbReference>
<dbReference type="InterPro" id="IPR029063">
    <property type="entry name" value="SAM-dependent_MTases_sf"/>
</dbReference>